<organism evidence="1 2">
    <name type="scientific">Aliiroseovarius salicola</name>
    <dbReference type="NCBI Taxonomy" id="3009082"/>
    <lineage>
        <taxon>Bacteria</taxon>
        <taxon>Pseudomonadati</taxon>
        <taxon>Pseudomonadota</taxon>
        <taxon>Alphaproteobacteria</taxon>
        <taxon>Rhodobacterales</taxon>
        <taxon>Paracoccaceae</taxon>
        <taxon>Aliiroseovarius</taxon>
    </lineage>
</organism>
<dbReference type="RefSeq" id="WP_271054547.1">
    <property type="nucleotide sequence ID" value="NZ_JAQIIO010000006.1"/>
</dbReference>
<sequence length="41" mass="4570">MTPIRQHVVFAPYAPFRSGFDQFAGVNPIKTGLTDISEEMT</sequence>
<comment type="caution">
    <text evidence="1">The sequence shown here is derived from an EMBL/GenBank/DDBJ whole genome shotgun (WGS) entry which is preliminary data.</text>
</comment>
<gene>
    <name evidence="1" type="ORF">O2N63_12160</name>
</gene>
<protein>
    <submittedName>
        <fullName evidence="1">Uncharacterized protein</fullName>
    </submittedName>
</protein>
<evidence type="ECO:0000313" key="1">
    <source>
        <dbReference type="EMBL" id="MDA5094839.1"/>
    </source>
</evidence>
<keyword evidence="2" id="KW-1185">Reference proteome</keyword>
<proteinExistence type="predicted"/>
<evidence type="ECO:0000313" key="2">
    <source>
        <dbReference type="Proteomes" id="UP001528040"/>
    </source>
</evidence>
<accession>A0ABT4W2V0</accession>
<dbReference type="Proteomes" id="UP001528040">
    <property type="component" value="Unassembled WGS sequence"/>
</dbReference>
<reference evidence="1 2" key="1">
    <citation type="submission" date="2023-01" db="EMBL/GenBank/DDBJ databases">
        <authorList>
            <person name="Yoon J.-W."/>
        </authorList>
    </citation>
    <scope>NUCLEOTIDE SEQUENCE [LARGE SCALE GENOMIC DNA]</scope>
    <source>
        <strain evidence="1 2">KMU-50</strain>
    </source>
</reference>
<name>A0ABT4W2V0_9RHOB</name>
<dbReference type="EMBL" id="JAQIIO010000006">
    <property type="protein sequence ID" value="MDA5094839.1"/>
    <property type="molecule type" value="Genomic_DNA"/>
</dbReference>